<feature type="repeat" description="ANK" evidence="3">
    <location>
        <begin position="1011"/>
        <end position="1043"/>
    </location>
</feature>
<feature type="repeat" description="ANK" evidence="3">
    <location>
        <begin position="785"/>
        <end position="817"/>
    </location>
</feature>
<dbReference type="InterPro" id="IPR036770">
    <property type="entry name" value="Ankyrin_rpt-contain_sf"/>
</dbReference>
<dbReference type="GO" id="GO:0004842">
    <property type="term" value="F:ubiquitin-protein transferase activity"/>
    <property type="evidence" value="ECO:0007669"/>
    <property type="project" value="TreeGrafter"/>
</dbReference>
<protein>
    <recommendedName>
        <fullName evidence="5">C2H2-type domain-containing protein</fullName>
    </recommendedName>
</protein>
<evidence type="ECO:0000256" key="4">
    <source>
        <dbReference type="SAM" id="MobiDB-lite"/>
    </source>
</evidence>
<feature type="region of interest" description="Disordered" evidence="4">
    <location>
        <begin position="300"/>
        <end position="322"/>
    </location>
</feature>
<dbReference type="SUPFAM" id="SSF48403">
    <property type="entry name" value="Ankyrin repeat"/>
    <property type="match status" value="1"/>
</dbReference>
<dbReference type="InterPro" id="IPR028012">
    <property type="entry name" value="Rua1_C"/>
</dbReference>
<feature type="repeat" description="ANK" evidence="3">
    <location>
        <begin position="1096"/>
        <end position="1128"/>
    </location>
</feature>
<keyword evidence="2 3" id="KW-0040">ANK repeat</keyword>
<dbReference type="Pfam" id="PF14616">
    <property type="entry name" value="Rua1_C"/>
    <property type="match status" value="1"/>
</dbReference>
<dbReference type="SMART" id="SM00248">
    <property type="entry name" value="ANK"/>
    <property type="match status" value="10"/>
</dbReference>
<evidence type="ECO:0000256" key="2">
    <source>
        <dbReference type="ARBA" id="ARBA00023043"/>
    </source>
</evidence>
<dbReference type="SMART" id="SM00355">
    <property type="entry name" value="ZnF_C2H2"/>
    <property type="match status" value="3"/>
</dbReference>
<feature type="domain" description="C2H2-type" evidence="5">
    <location>
        <begin position="400"/>
        <end position="421"/>
    </location>
</feature>
<feature type="compositionally biased region" description="Low complexity" evidence="4">
    <location>
        <begin position="310"/>
        <end position="319"/>
    </location>
</feature>
<sequence>MVSGDSTSIAGLSSDCGLKFVSIEKRINLIEGDPSKEETLLEGFELDDYLDVSARFRLWAGNIGALQHDKSSLDHRLRYSDLRIEVVRLLKQLLTTLTDLHSLITGEREQQEWYDDEGEQFDGLDDSSDASESELASELKSREKSPVLVTESSQLLIIIKDTVGSLLKLSMLIYNSSRRAKLTGFSRDQSYDTTFDISHVEETFPYASKNRPLLEKLGKANAQRRQWLAYRKRHHERLSSALESDLQCERNAMFPSEKRGWESSAAPIPVSDVIIPSTAGKKEETEATTFYDESLASLRGEHDQKEVSETSHSVSSLSEMDNQRVLLPKPPPESAGGKPFECPFCFTILTIESSRSWVKHVHSDLASYVCTFPDCTDPPFESRHQWFHHEMEVHRRQWACPFCESVFQTSQAFDAHVSEFHSTRLRNIEKEALLALASQPLKYIDASACPLCDYETHLRVRLGGVDKILIPPAKFRNHLGHHLEQVALFVLPKISFHEDGEQARTKEHLENAETGSSSEDDRQCSDGVTFIGKNDNTIESIEEVISILSLDADLTPHILDSAPTIALVWQPPHDFTPVAADFEIEFPDLIPRREESMFGGDLFTPGWVRGYNEAKEGFCGRCEVGHWVNIPDGTYELHLTYVHGIPPTGLPLPRPRETRQVEGTPGMWEAFCDACHGWRRLKKTKQGWNWFRHCLTEHQPVTTPKEEPENPSLYDAIKEIHNAQIEPYTSLLSENPNLARQTSHDSKILLHYAAESGNIDFVRLTLDTMRKLGINNNFIDTVSALDTTPLMLAVGQGNHDIVEELLIMGSDVNKTNTKGETALDIAAIAGYASISQLLIQHGADVGIAKVFQTLYSKRRENDHEHEKTPESPRRERDRASWNALMQNSYANNMPGVKQCLEGNQDLESTSIEGHTALMIAASRGNHKIVELLLDMGANIDATNMKGRTTLMNAVRANDHDTVLLLLSRGADVNHLCVGHGTALTEAAQRGLTGIMRSLLQCNADPESRSSHDWTPLMHCAYRGDKEGVVLLLEAGANVENGSQHDETALLLAAAAGHTEIVRILLEAGAYPEAGWARKEDADTAHINALVERAYPLGWTPLMVACQGGHTEVVRLLLQAGANAEPKSPMKKTATEIALEHGRDDIIKILKDWSGAQNLSVNKSRSADEGSDQSSAIANEKQAI</sequence>
<organism evidence="6 7">
    <name type="scientific">Emydomyces testavorans</name>
    <dbReference type="NCBI Taxonomy" id="2070801"/>
    <lineage>
        <taxon>Eukaryota</taxon>
        <taxon>Fungi</taxon>
        <taxon>Dikarya</taxon>
        <taxon>Ascomycota</taxon>
        <taxon>Pezizomycotina</taxon>
        <taxon>Eurotiomycetes</taxon>
        <taxon>Eurotiomycetidae</taxon>
        <taxon>Onygenales</taxon>
        <taxon>Nannizziopsiaceae</taxon>
        <taxon>Emydomyces</taxon>
    </lineage>
</organism>
<evidence type="ECO:0000256" key="3">
    <source>
        <dbReference type="PROSITE-ProRule" id="PRU00023"/>
    </source>
</evidence>
<feature type="compositionally biased region" description="Basic and acidic residues" evidence="4">
    <location>
        <begin position="502"/>
        <end position="511"/>
    </location>
</feature>
<dbReference type="PROSITE" id="PS50088">
    <property type="entry name" value="ANK_REPEAT"/>
    <property type="match status" value="7"/>
</dbReference>
<evidence type="ECO:0000313" key="6">
    <source>
        <dbReference type="EMBL" id="WEW57131.1"/>
    </source>
</evidence>
<dbReference type="InterPro" id="IPR058925">
    <property type="entry name" value="zf-C2H2_AcuF"/>
</dbReference>
<feature type="repeat" description="ANK" evidence="3">
    <location>
        <begin position="912"/>
        <end position="944"/>
    </location>
</feature>
<feature type="compositionally biased region" description="Acidic residues" evidence="4">
    <location>
        <begin position="112"/>
        <end position="132"/>
    </location>
</feature>
<keyword evidence="7" id="KW-1185">Reference proteome</keyword>
<dbReference type="Pfam" id="PF26082">
    <property type="entry name" value="zf-C2H2_AcuF"/>
    <property type="match status" value="1"/>
</dbReference>
<evidence type="ECO:0000313" key="7">
    <source>
        <dbReference type="Proteomes" id="UP001219355"/>
    </source>
</evidence>
<proteinExistence type="predicted"/>
<feature type="region of interest" description="Disordered" evidence="4">
    <location>
        <begin position="111"/>
        <end position="139"/>
    </location>
</feature>
<feature type="compositionally biased region" description="Basic and acidic residues" evidence="4">
    <location>
        <begin position="300"/>
        <end position="309"/>
    </location>
</feature>
<feature type="region of interest" description="Disordered" evidence="4">
    <location>
        <begin position="1159"/>
        <end position="1183"/>
    </location>
</feature>
<dbReference type="AlphaFoldDB" id="A0AAF0IHY8"/>
<dbReference type="PROSITE" id="PS00028">
    <property type="entry name" value="ZINC_FINGER_C2H2_1"/>
    <property type="match status" value="1"/>
</dbReference>
<dbReference type="InterPro" id="IPR002110">
    <property type="entry name" value="Ankyrin_rpt"/>
</dbReference>
<dbReference type="PANTHER" id="PTHR24171">
    <property type="entry name" value="ANKYRIN REPEAT DOMAIN-CONTAINING PROTEIN 39-RELATED"/>
    <property type="match status" value="1"/>
</dbReference>
<dbReference type="InterPro" id="IPR013087">
    <property type="entry name" value="Znf_C2H2_type"/>
</dbReference>
<feature type="repeat" description="ANK" evidence="3">
    <location>
        <begin position="1044"/>
        <end position="1069"/>
    </location>
</feature>
<evidence type="ECO:0000256" key="1">
    <source>
        <dbReference type="ARBA" id="ARBA00022737"/>
    </source>
</evidence>
<feature type="repeat" description="ANK" evidence="3">
    <location>
        <begin position="945"/>
        <end position="973"/>
    </location>
</feature>
<accession>A0AAF0IHY8</accession>
<dbReference type="Proteomes" id="UP001219355">
    <property type="component" value="Chromosome 2"/>
</dbReference>
<feature type="repeat" description="ANK" evidence="3">
    <location>
        <begin position="818"/>
        <end position="850"/>
    </location>
</feature>
<reference evidence="6" key="1">
    <citation type="submission" date="2023-03" db="EMBL/GenBank/DDBJ databases">
        <title>Emydomyces testavorans Genome Sequence.</title>
        <authorList>
            <person name="Hoyer L."/>
        </authorList>
    </citation>
    <scope>NUCLEOTIDE SEQUENCE</scope>
    <source>
        <strain evidence="6">16-2883</strain>
    </source>
</reference>
<name>A0AAF0IHY8_9EURO</name>
<feature type="region of interest" description="Disordered" evidence="4">
    <location>
        <begin position="502"/>
        <end position="526"/>
    </location>
</feature>
<dbReference type="Pfam" id="PF12796">
    <property type="entry name" value="Ank_2"/>
    <property type="match status" value="4"/>
</dbReference>
<gene>
    <name evidence="6" type="ORF">PRK78_002591</name>
</gene>
<evidence type="ECO:0000259" key="5">
    <source>
        <dbReference type="PROSITE" id="PS00028"/>
    </source>
</evidence>
<dbReference type="PROSITE" id="PS50297">
    <property type="entry name" value="ANK_REP_REGION"/>
    <property type="match status" value="6"/>
</dbReference>
<dbReference type="PANTHER" id="PTHR24171:SF8">
    <property type="entry name" value="BRCA1-ASSOCIATED RING DOMAIN PROTEIN 1"/>
    <property type="match status" value="1"/>
</dbReference>
<dbReference type="Gene3D" id="1.25.40.20">
    <property type="entry name" value="Ankyrin repeat-containing domain"/>
    <property type="match status" value="4"/>
</dbReference>
<dbReference type="EMBL" id="CP120628">
    <property type="protein sequence ID" value="WEW57131.1"/>
    <property type="molecule type" value="Genomic_DNA"/>
</dbReference>
<keyword evidence="1" id="KW-0677">Repeat</keyword>
<dbReference type="GO" id="GO:0085020">
    <property type="term" value="P:protein K6-linked ubiquitination"/>
    <property type="evidence" value="ECO:0007669"/>
    <property type="project" value="TreeGrafter"/>
</dbReference>